<dbReference type="EMBL" id="KB007932">
    <property type="protein sequence ID" value="ELR19702.1"/>
    <property type="molecule type" value="Genomic_DNA"/>
</dbReference>
<feature type="compositionally biased region" description="Acidic residues" evidence="1">
    <location>
        <begin position="137"/>
        <end position="150"/>
    </location>
</feature>
<dbReference type="VEuPathDB" id="AmoebaDB:ACA1_199980"/>
<keyword evidence="3" id="KW-1185">Reference proteome</keyword>
<evidence type="ECO:0000256" key="1">
    <source>
        <dbReference type="SAM" id="MobiDB-lite"/>
    </source>
</evidence>
<accession>L8H392</accession>
<dbReference type="KEGG" id="acan:ACA1_199980"/>
<protein>
    <submittedName>
        <fullName evidence="2">Uncharacterized protein</fullName>
    </submittedName>
</protein>
<dbReference type="Proteomes" id="UP000011083">
    <property type="component" value="Unassembled WGS sequence"/>
</dbReference>
<organism evidence="2 3">
    <name type="scientific">Acanthamoeba castellanii (strain ATCC 30010 / Neff)</name>
    <dbReference type="NCBI Taxonomy" id="1257118"/>
    <lineage>
        <taxon>Eukaryota</taxon>
        <taxon>Amoebozoa</taxon>
        <taxon>Discosea</taxon>
        <taxon>Longamoebia</taxon>
        <taxon>Centramoebida</taxon>
        <taxon>Acanthamoebidae</taxon>
        <taxon>Acanthamoeba</taxon>
    </lineage>
</organism>
<evidence type="ECO:0000313" key="2">
    <source>
        <dbReference type="EMBL" id="ELR19702.1"/>
    </source>
</evidence>
<feature type="region of interest" description="Disordered" evidence="1">
    <location>
        <begin position="123"/>
        <end position="156"/>
    </location>
</feature>
<sequence length="156" mass="16563">MLAAASWGRGGRPLTTSTDVSFENVSLHSALLQVAQVKGLTASALESWNRASRLVLEPAGLNTVGDLLSLPAQDVDEDLLTNNDSAAQRAKHLRELALPKGVLRALVHMRSGHHDEALRGLATALAKRQPPVSPFAEAEETPAETSEDETSPQAAQ</sequence>
<dbReference type="RefSeq" id="XP_004341794.1">
    <property type="nucleotide sequence ID" value="XM_004341746.1"/>
</dbReference>
<reference evidence="2 3" key="1">
    <citation type="journal article" date="2013" name="Genome Biol.">
        <title>Genome of Acanthamoeba castellanii highlights extensive lateral gene transfer and early evolution of tyrosine kinase signaling.</title>
        <authorList>
            <person name="Clarke M."/>
            <person name="Lohan A.J."/>
            <person name="Liu B."/>
            <person name="Lagkouvardos I."/>
            <person name="Roy S."/>
            <person name="Zafar N."/>
            <person name="Bertelli C."/>
            <person name="Schilde C."/>
            <person name="Kianianmomeni A."/>
            <person name="Burglin T.R."/>
            <person name="Frech C."/>
            <person name="Turcotte B."/>
            <person name="Kopec K.O."/>
            <person name="Synnott J.M."/>
            <person name="Choo C."/>
            <person name="Paponov I."/>
            <person name="Finkler A."/>
            <person name="Soon Heng Tan C."/>
            <person name="Hutchins A.P."/>
            <person name="Weinmeier T."/>
            <person name="Rattei T."/>
            <person name="Chu J.S."/>
            <person name="Gimenez G."/>
            <person name="Irimia M."/>
            <person name="Rigden D.J."/>
            <person name="Fitzpatrick D.A."/>
            <person name="Lorenzo-Morales J."/>
            <person name="Bateman A."/>
            <person name="Chiu C.H."/>
            <person name="Tang P."/>
            <person name="Hegemann P."/>
            <person name="Fromm H."/>
            <person name="Raoult D."/>
            <person name="Greub G."/>
            <person name="Miranda-Saavedra D."/>
            <person name="Chen N."/>
            <person name="Nash P."/>
            <person name="Ginger M.L."/>
            <person name="Horn M."/>
            <person name="Schaap P."/>
            <person name="Caler L."/>
            <person name="Loftus B."/>
        </authorList>
    </citation>
    <scope>NUCLEOTIDE SEQUENCE [LARGE SCALE GENOMIC DNA]</scope>
    <source>
        <strain evidence="2 3">Neff</strain>
    </source>
</reference>
<evidence type="ECO:0000313" key="3">
    <source>
        <dbReference type="Proteomes" id="UP000011083"/>
    </source>
</evidence>
<dbReference type="AlphaFoldDB" id="L8H392"/>
<gene>
    <name evidence="2" type="ORF">ACA1_199980</name>
</gene>
<name>L8H392_ACACF</name>
<proteinExistence type="predicted"/>
<dbReference type="GeneID" id="14920531"/>